<dbReference type="InterPro" id="IPR032675">
    <property type="entry name" value="LRR_dom_sf"/>
</dbReference>
<reference evidence="1 2" key="1">
    <citation type="submission" date="2015-04" db="EMBL/GenBank/DDBJ databases">
        <authorList>
            <person name="Syromyatnikov M.Y."/>
            <person name="Popov V.N."/>
        </authorList>
    </citation>
    <scope>NUCLEOTIDE SEQUENCE [LARGE SCALE GENOMIC DNA]</scope>
</reference>
<sequence>MDLVCEFRYWNWLEIGSEYTSTISSSSIQEPNTIIQKINGKHLDGKSDKDVESIWFSNTTVNYFPQGLNKIFPNLKAVGIHNCGLKSITRRDLDGLENIQILWCSKNKIASLPDNLFRNMNKLNAISFRDNDLQFMSSEVLMPILKNGLKLVDFRRNRSIDAVYCDSSYTQKINGNKVDSLVQLMAMIFEKCDKPNKKDEQTLSNKKLQDIKTEGFNELWTTGRFSDITIV</sequence>
<gene>
    <name evidence="1" type="ORF">CLUMA_CG015236</name>
</gene>
<evidence type="ECO:0000313" key="1">
    <source>
        <dbReference type="EMBL" id="CRL01863.1"/>
    </source>
</evidence>
<protein>
    <submittedName>
        <fullName evidence="1">CLUMA_CG015236, isoform A</fullName>
    </submittedName>
</protein>
<organism evidence="1 2">
    <name type="scientific">Clunio marinus</name>
    <dbReference type="NCBI Taxonomy" id="568069"/>
    <lineage>
        <taxon>Eukaryota</taxon>
        <taxon>Metazoa</taxon>
        <taxon>Ecdysozoa</taxon>
        <taxon>Arthropoda</taxon>
        <taxon>Hexapoda</taxon>
        <taxon>Insecta</taxon>
        <taxon>Pterygota</taxon>
        <taxon>Neoptera</taxon>
        <taxon>Endopterygota</taxon>
        <taxon>Diptera</taxon>
        <taxon>Nematocera</taxon>
        <taxon>Chironomoidea</taxon>
        <taxon>Chironomidae</taxon>
        <taxon>Clunio</taxon>
    </lineage>
</organism>
<name>A0A1J1INQ6_9DIPT</name>
<dbReference type="OrthoDB" id="1600340at2759"/>
<dbReference type="Gene3D" id="3.80.10.10">
    <property type="entry name" value="Ribonuclease Inhibitor"/>
    <property type="match status" value="1"/>
</dbReference>
<accession>A0A1J1INQ6</accession>
<dbReference type="EMBL" id="CVRI01000057">
    <property type="protein sequence ID" value="CRL01863.1"/>
    <property type="molecule type" value="Genomic_DNA"/>
</dbReference>
<feature type="non-terminal residue" evidence="1">
    <location>
        <position position="231"/>
    </location>
</feature>
<keyword evidence="2" id="KW-1185">Reference proteome</keyword>
<proteinExistence type="predicted"/>
<evidence type="ECO:0000313" key="2">
    <source>
        <dbReference type="Proteomes" id="UP000183832"/>
    </source>
</evidence>
<dbReference type="Proteomes" id="UP000183832">
    <property type="component" value="Unassembled WGS sequence"/>
</dbReference>
<dbReference type="STRING" id="568069.A0A1J1INQ6"/>
<dbReference type="AlphaFoldDB" id="A0A1J1INQ6"/>
<dbReference type="SUPFAM" id="SSF52058">
    <property type="entry name" value="L domain-like"/>
    <property type="match status" value="1"/>
</dbReference>